<feature type="binding site" evidence="8">
    <location>
        <begin position="16"/>
        <end position="17"/>
    </location>
    <ligand>
        <name>ATP</name>
        <dbReference type="ChEBI" id="CHEBI:30616"/>
    </ligand>
</feature>
<keyword evidence="2 8" id="KW-0436">Ligase</keyword>
<dbReference type="InterPro" id="IPR024109">
    <property type="entry name" value="Trp-tRNA-ligase_bac-type"/>
</dbReference>
<protein>
    <recommendedName>
        <fullName evidence="8">Tryptophan--tRNA ligase</fullName>
        <ecNumber evidence="8">6.1.1.2</ecNumber>
    </recommendedName>
    <alternativeName>
        <fullName evidence="8">Tryptophanyl-tRNA synthetase</fullName>
        <shortName evidence="8">TrpRS</shortName>
    </alternativeName>
</protein>
<dbReference type="EC" id="6.1.1.2" evidence="8"/>
<evidence type="ECO:0000256" key="6">
    <source>
        <dbReference type="ARBA" id="ARBA00023146"/>
    </source>
</evidence>
<organism evidence="10 11">
    <name type="scientific">Longimicrobium terrae</name>
    <dbReference type="NCBI Taxonomy" id="1639882"/>
    <lineage>
        <taxon>Bacteria</taxon>
        <taxon>Pseudomonadati</taxon>
        <taxon>Gemmatimonadota</taxon>
        <taxon>Longimicrobiia</taxon>
        <taxon>Longimicrobiales</taxon>
        <taxon>Longimicrobiaceae</taxon>
        <taxon>Longimicrobium</taxon>
    </lineage>
</organism>
<evidence type="ECO:0000313" key="10">
    <source>
        <dbReference type="EMBL" id="MBB6073791.1"/>
    </source>
</evidence>
<dbReference type="EMBL" id="JACHIA010000029">
    <property type="protein sequence ID" value="MBB6073791.1"/>
    <property type="molecule type" value="Genomic_DNA"/>
</dbReference>
<dbReference type="PANTHER" id="PTHR43766">
    <property type="entry name" value="TRYPTOPHAN--TRNA LIGASE, MITOCHONDRIAL"/>
    <property type="match status" value="1"/>
</dbReference>
<keyword evidence="4 8" id="KW-0067">ATP-binding</keyword>
<dbReference type="RefSeq" id="WP_170035197.1">
    <property type="nucleotide sequence ID" value="NZ_JABDTL010000001.1"/>
</dbReference>
<dbReference type="Pfam" id="PF00579">
    <property type="entry name" value="tRNA-synt_1b"/>
    <property type="match status" value="1"/>
</dbReference>
<feature type="binding site" evidence="8">
    <location>
        <position position="183"/>
    </location>
    <ligand>
        <name>ATP</name>
        <dbReference type="ChEBI" id="CHEBI:30616"/>
    </ligand>
</feature>
<dbReference type="Gene3D" id="1.10.240.10">
    <property type="entry name" value="Tyrosyl-Transfer RNA Synthetase"/>
    <property type="match status" value="1"/>
</dbReference>
<comment type="subunit">
    <text evidence="8">Homodimer.</text>
</comment>
<dbReference type="InterPro" id="IPR001412">
    <property type="entry name" value="aa-tRNA-synth_I_CS"/>
</dbReference>
<dbReference type="AlphaFoldDB" id="A0A841H6L0"/>
<evidence type="ECO:0000256" key="8">
    <source>
        <dbReference type="HAMAP-Rule" id="MF_00140"/>
    </source>
</evidence>
<keyword evidence="8" id="KW-0963">Cytoplasm</keyword>
<evidence type="ECO:0000256" key="9">
    <source>
        <dbReference type="RuleBase" id="RU363036"/>
    </source>
</evidence>
<dbReference type="GO" id="GO:0004830">
    <property type="term" value="F:tryptophan-tRNA ligase activity"/>
    <property type="evidence" value="ECO:0007669"/>
    <property type="project" value="UniProtKB-UniRule"/>
</dbReference>
<comment type="catalytic activity">
    <reaction evidence="7 8">
        <text>tRNA(Trp) + L-tryptophan + ATP = L-tryptophyl-tRNA(Trp) + AMP + diphosphate + H(+)</text>
        <dbReference type="Rhea" id="RHEA:24080"/>
        <dbReference type="Rhea" id="RHEA-COMP:9671"/>
        <dbReference type="Rhea" id="RHEA-COMP:9705"/>
        <dbReference type="ChEBI" id="CHEBI:15378"/>
        <dbReference type="ChEBI" id="CHEBI:30616"/>
        <dbReference type="ChEBI" id="CHEBI:33019"/>
        <dbReference type="ChEBI" id="CHEBI:57912"/>
        <dbReference type="ChEBI" id="CHEBI:78442"/>
        <dbReference type="ChEBI" id="CHEBI:78535"/>
        <dbReference type="ChEBI" id="CHEBI:456215"/>
        <dbReference type="EC" id="6.1.1.2"/>
    </reaction>
</comment>
<comment type="similarity">
    <text evidence="1 8 9">Belongs to the class-I aminoacyl-tRNA synthetase family.</text>
</comment>
<feature type="binding site" evidence="8">
    <location>
        <begin position="190"/>
        <end position="194"/>
    </location>
    <ligand>
        <name>ATP</name>
        <dbReference type="ChEBI" id="CHEBI:30616"/>
    </ligand>
</feature>
<dbReference type="Gene3D" id="3.40.50.620">
    <property type="entry name" value="HUPs"/>
    <property type="match status" value="1"/>
</dbReference>
<proteinExistence type="inferred from homology"/>
<evidence type="ECO:0000256" key="3">
    <source>
        <dbReference type="ARBA" id="ARBA00022741"/>
    </source>
</evidence>
<dbReference type="GO" id="GO:0006436">
    <property type="term" value="P:tryptophanyl-tRNA aminoacylation"/>
    <property type="evidence" value="ECO:0007669"/>
    <property type="project" value="UniProtKB-UniRule"/>
</dbReference>
<evidence type="ECO:0000256" key="7">
    <source>
        <dbReference type="ARBA" id="ARBA00049929"/>
    </source>
</evidence>
<dbReference type="InterPro" id="IPR014729">
    <property type="entry name" value="Rossmann-like_a/b/a_fold"/>
</dbReference>
<reference evidence="10 11" key="1">
    <citation type="submission" date="2020-08" db="EMBL/GenBank/DDBJ databases">
        <title>Genomic Encyclopedia of Type Strains, Phase IV (KMG-IV): sequencing the most valuable type-strain genomes for metagenomic binning, comparative biology and taxonomic classification.</title>
        <authorList>
            <person name="Goeker M."/>
        </authorList>
    </citation>
    <scope>NUCLEOTIDE SEQUENCE [LARGE SCALE GENOMIC DNA]</scope>
    <source>
        <strain evidence="10 11">DSM 29007</strain>
    </source>
</reference>
<comment type="caution">
    <text evidence="10">The sequence shown here is derived from an EMBL/GenBank/DDBJ whole genome shotgun (WGS) entry which is preliminary data.</text>
</comment>
<feature type="binding site" evidence="8">
    <location>
        <position position="131"/>
    </location>
    <ligand>
        <name>L-tryptophan</name>
        <dbReference type="ChEBI" id="CHEBI:57912"/>
    </ligand>
</feature>
<dbReference type="GO" id="GO:0005829">
    <property type="term" value="C:cytosol"/>
    <property type="evidence" value="ECO:0007669"/>
    <property type="project" value="TreeGrafter"/>
</dbReference>
<dbReference type="GO" id="GO:0005524">
    <property type="term" value="F:ATP binding"/>
    <property type="evidence" value="ECO:0007669"/>
    <property type="project" value="UniProtKB-UniRule"/>
</dbReference>
<accession>A0A841H6L0</accession>
<name>A0A841H6L0_9BACT</name>
<evidence type="ECO:0000256" key="1">
    <source>
        <dbReference type="ARBA" id="ARBA00005594"/>
    </source>
</evidence>
<dbReference type="InterPro" id="IPR050203">
    <property type="entry name" value="Trp-tRNA_synthetase"/>
</dbReference>
<evidence type="ECO:0000256" key="4">
    <source>
        <dbReference type="ARBA" id="ARBA00022840"/>
    </source>
</evidence>
<dbReference type="Proteomes" id="UP000582837">
    <property type="component" value="Unassembled WGS sequence"/>
</dbReference>
<dbReference type="PRINTS" id="PR01039">
    <property type="entry name" value="TRNASYNTHTRP"/>
</dbReference>
<dbReference type="InterPro" id="IPR002306">
    <property type="entry name" value="Trp-tRNA-ligase"/>
</dbReference>
<keyword evidence="3 8" id="KW-0547">Nucleotide-binding</keyword>
<dbReference type="InterPro" id="IPR002305">
    <property type="entry name" value="aa-tRNA-synth_Ic"/>
</dbReference>
<keyword evidence="11" id="KW-1185">Reference proteome</keyword>
<evidence type="ECO:0000313" key="11">
    <source>
        <dbReference type="Proteomes" id="UP000582837"/>
    </source>
</evidence>
<gene>
    <name evidence="8" type="primary">trpS</name>
    <name evidence="10" type="ORF">HNQ61_005469</name>
</gene>
<keyword evidence="6 8" id="KW-0030">Aminoacyl-tRNA synthetase</keyword>
<feature type="short sequence motif" description="'HIGH' region" evidence="8">
    <location>
        <begin position="9"/>
        <end position="17"/>
    </location>
</feature>
<comment type="function">
    <text evidence="8">Catalyzes the attachment of tryptophan to tRNA(Trp).</text>
</comment>
<dbReference type="CDD" id="cd00806">
    <property type="entry name" value="TrpRS_core"/>
    <property type="match status" value="1"/>
</dbReference>
<feature type="binding site" evidence="8">
    <location>
        <begin position="143"/>
        <end position="145"/>
    </location>
    <ligand>
        <name>ATP</name>
        <dbReference type="ChEBI" id="CHEBI:30616"/>
    </ligand>
</feature>
<evidence type="ECO:0000256" key="2">
    <source>
        <dbReference type="ARBA" id="ARBA00022598"/>
    </source>
</evidence>
<dbReference type="PROSITE" id="PS00178">
    <property type="entry name" value="AA_TRNA_LIGASE_I"/>
    <property type="match status" value="1"/>
</dbReference>
<dbReference type="PANTHER" id="PTHR43766:SF1">
    <property type="entry name" value="TRYPTOPHAN--TRNA LIGASE, MITOCHONDRIAL"/>
    <property type="match status" value="1"/>
</dbReference>
<feature type="binding site" evidence="8">
    <location>
        <begin position="8"/>
        <end position="10"/>
    </location>
    <ligand>
        <name>ATP</name>
        <dbReference type="ChEBI" id="CHEBI:30616"/>
    </ligand>
</feature>
<evidence type="ECO:0000256" key="5">
    <source>
        <dbReference type="ARBA" id="ARBA00022917"/>
    </source>
</evidence>
<sequence>MRILTGLQPSGVLHIGNYFGAIKPLMDLQGKGEVFLFLADLHALTSLQDAAALRQAVRTAAIDLMACGLDVERTILWRQSDVPLHSELMWVLSTVTPMGLMERMVAYKEKTARGISSNVGLFTYPILQAADILAYDADLVPVGRDQKQHLEATRDIAVKINEAFGAGTLKLPEPAISEHVAVVPGLDGQKMSKSYGNTIDIFMEEKALRKRVMSIVTDSTPLEDPKNPDGSIIVDLYRLFATPEQVQEMKDQFRAGGMGYGHFKQRLFEAMWEYFAPMRARREEIVARPGYVDEVLAEGARRADAVARPVVNRVFSAVGLR</sequence>
<dbReference type="NCBIfam" id="TIGR00233">
    <property type="entry name" value="trpS"/>
    <property type="match status" value="1"/>
</dbReference>
<dbReference type="HAMAP" id="MF_00140_B">
    <property type="entry name" value="Trp_tRNA_synth_B"/>
    <property type="match status" value="1"/>
</dbReference>
<comment type="subcellular location">
    <subcellularLocation>
        <location evidence="8">Cytoplasm</location>
    </subcellularLocation>
</comment>
<dbReference type="FunFam" id="1.10.240.10:FF:000005">
    <property type="entry name" value="Tryptophan--tRNA ligase"/>
    <property type="match status" value="1"/>
</dbReference>
<feature type="short sequence motif" description="'KMSKS' region" evidence="8">
    <location>
        <begin position="190"/>
        <end position="194"/>
    </location>
</feature>
<dbReference type="SUPFAM" id="SSF52374">
    <property type="entry name" value="Nucleotidylyl transferase"/>
    <property type="match status" value="1"/>
</dbReference>
<keyword evidence="5 8" id="KW-0648">Protein biosynthesis</keyword>